<comment type="caution">
    <text evidence="1">The sequence shown here is derived from an EMBL/GenBank/DDBJ whole genome shotgun (WGS) entry which is preliminary data.</text>
</comment>
<dbReference type="RefSeq" id="WP_211801693.1">
    <property type="nucleotide sequence ID" value="NZ_JAGSCS010000012.1"/>
</dbReference>
<evidence type="ECO:0000313" key="2">
    <source>
        <dbReference type="Proteomes" id="UP000675379"/>
    </source>
</evidence>
<dbReference type="EMBL" id="JAGSCS010000012">
    <property type="protein sequence ID" value="MBR0576586.1"/>
    <property type="molecule type" value="Genomic_DNA"/>
</dbReference>
<reference evidence="1" key="1">
    <citation type="submission" date="2021-04" db="EMBL/GenBank/DDBJ databases">
        <title>Proteiniclasticum sedimins sp. nov., an obligate anaerobic bacterium isolated from anaerobic sludge.</title>
        <authorList>
            <person name="Liu J."/>
        </authorList>
    </citation>
    <scope>NUCLEOTIDE SEQUENCE</scope>
    <source>
        <strain evidence="1">BAD-10</strain>
    </source>
</reference>
<accession>A0A941CPN6</accession>
<dbReference type="AlphaFoldDB" id="A0A941CPN6"/>
<organism evidence="1 2">
    <name type="scientific">Proteiniclasticum sediminis</name>
    <dbReference type="NCBI Taxonomy" id="2804028"/>
    <lineage>
        <taxon>Bacteria</taxon>
        <taxon>Bacillati</taxon>
        <taxon>Bacillota</taxon>
        <taxon>Clostridia</taxon>
        <taxon>Eubacteriales</taxon>
        <taxon>Clostridiaceae</taxon>
        <taxon>Proteiniclasticum</taxon>
    </lineage>
</organism>
<proteinExistence type="predicted"/>
<evidence type="ECO:0000313" key="1">
    <source>
        <dbReference type="EMBL" id="MBR0576586.1"/>
    </source>
</evidence>
<protein>
    <submittedName>
        <fullName evidence="1">Uncharacterized protein</fullName>
    </submittedName>
</protein>
<gene>
    <name evidence="1" type="ORF">KCG48_09575</name>
</gene>
<dbReference type="Proteomes" id="UP000675379">
    <property type="component" value="Unassembled WGS sequence"/>
</dbReference>
<sequence>MGKKIAMGILLLVLLGGGLFFLTPNRYRLALKNYLLLSRAKTLAVEYRLEMGSGNPPLKVFGNISLDRSTDRSLTTVALALGPLGERELLRIYQEGERAYHKFSLPFASWSKGSVPVAEGADPARLSALWSNKNLAGFLRLLTQMERSQEENLQVFSTSTLWTEEELKALLATLLGWDSEAWTISSYDFRMTFRQSDDLLQDLSLKITHSIQNVVVESRISLTLGSLNGFPEIPVPEGLPPS</sequence>
<name>A0A941CPN6_9CLOT</name>
<keyword evidence="2" id="KW-1185">Reference proteome</keyword>